<feature type="non-terminal residue" evidence="2">
    <location>
        <position position="283"/>
    </location>
</feature>
<evidence type="ECO:0000256" key="1">
    <source>
        <dbReference type="SAM" id="MobiDB-lite"/>
    </source>
</evidence>
<evidence type="ECO:0000313" key="2">
    <source>
        <dbReference type="EMBL" id="SVD04970.1"/>
    </source>
</evidence>
<dbReference type="AlphaFoldDB" id="A0A382S537"/>
<accession>A0A382S537</accession>
<dbReference type="EMBL" id="UINC01126469">
    <property type="protein sequence ID" value="SVD04970.1"/>
    <property type="molecule type" value="Genomic_DNA"/>
</dbReference>
<name>A0A382S537_9ZZZZ</name>
<proteinExistence type="predicted"/>
<organism evidence="2">
    <name type="scientific">marine metagenome</name>
    <dbReference type="NCBI Taxonomy" id="408172"/>
    <lineage>
        <taxon>unclassified sequences</taxon>
        <taxon>metagenomes</taxon>
        <taxon>ecological metagenomes</taxon>
    </lineage>
</organism>
<sequence>MTAPDEGLGMGGPGDQFPDDMPEEMRDLQPTSFEFDEATGCESVTFEDGSTGTRCRNEDGSFTNTFTGADGETEAWEEPGFQDPMMMGRRSPDEPMRPEEAARFGNFEGGMRPGDFMDEMMPGGLDMPDEMRDKIPAIVMFDPETGCEEVIFEDGTTSSRCMNQDGTFTNVFVDESGEVQEWEEEPPPMMQRRMPTDMGGGGMGGMGQGEGMGMGPSGGPGGCPPDGTIDEATNTCSFADPEGNTITIDMSTGQGTVTLPDGTVEPFEMDGPGMGMGEGMGMG</sequence>
<feature type="region of interest" description="Disordered" evidence="1">
    <location>
        <begin position="1"/>
        <end position="97"/>
    </location>
</feature>
<protein>
    <submittedName>
        <fullName evidence="2">Uncharacterized protein</fullName>
    </submittedName>
</protein>
<feature type="compositionally biased region" description="Polar residues" evidence="1">
    <location>
        <begin position="48"/>
        <end position="67"/>
    </location>
</feature>
<gene>
    <name evidence="2" type="ORF">METZ01_LOCUS357824</name>
</gene>
<reference evidence="2" key="1">
    <citation type="submission" date="2018-05" db="EMBL/GenBank/DDBJ databases">
        <authorList>
            <person name="Lanie J.A."/>
            <person name="Ng W.-L."/>
            <person name="Kazmierczak K.M."/>
            <person name="Andrzejewski T.M."/>
            <person name="Davidsen T.M."/>
            <person name="Wayne K.J."/>
            <person name="Tettelin H."/>
            <person name="Glass J.I."/>
            <person name="Rusch D."/>
            <person name="Podicherti R."/>
            <person name="Tsui H.-C.T."/>
            <person name="Winkler M.E."/>
        </authorList>
    </citation>
    <scope>NUCLEOTIDE SEQUENCE</scope>
</reference>